<name>A0A543BIQ0_9MICO</name>
<feature type="transmembrane region" description="Helical" evidence="1">
    <location>
        <begin position="21"/>
        <end position="40"/>
    </location>
</feature>
<dbReference type="AlphaFoldDB" id="A0A543BIQ0"/>
<comment type="caution">
    <text evidence="2">The sequence shown here is derived from an EMBL/GenBank/DDBJ whole genome shotgun (WGS) entry which is preliminary data.</text>
</comment>
<dbReference type="EMBL" id="VFOX01000001">
    <property type="protein sequence ID" value="TQL84704.1"/>
    <property type="molecule type" value="Genomic_DNA"/>
</dbReference>
<protein>
    <submittedName>
        <fullName evidence="2">LPXTG-motif cell wall-anchored protein</fullName>
    </submittedName>
</protein>
<dbReference type="RefSeq" id="WP_170198011.1">
    <property type="nucleotide sequence ID" value="NZ_VFOX01000001.1"/>
</dbReference>
<keyword evidence="3" id="KW-1185">Reference proteome</keyword>
<accession>A0A543BIQ0</accession>
<reference evidence="2 3" key="1">
    <citation type="submission" date="2019-06" db="EMBL/GenBank/DDBJ databases">
        <title>Sequencing the genomes of 1000 actinobacteria strains.</title>
        <authorList>
            <person name="Klenk H.-P."/>
        </authorList>
    </citation>
    <scope>NUCLEOTIDE SEQUENCE [LARGE SCALE GENOMIC DNA]</scope>
    <source>
        <strain evidence="2 3">DSM 20169</strain>
    </source>
</reference>
<keyword evidence="1" id="KW-0472">Membrane</keyword>
<evidence type="ECO:0000313" key="3">
    <source>
        <dbReference type="Proteomes" id="UP000317209"/>
    </source>
</evidence>
<keyword evidence="1" id="KW-1133">Transmembrane helix</keyword>
<keyword evidence="1" id="KW-0812">Transmembrane</keyword>
<dbReference type="NCBIfam" id="TIGR01167">
    <property type="entry name" value="LPXTG_anchor"/>
    <property type="match status" value="1"/>
</dbReference>
<proteinExistence type="predicted"/>
<organism evidence="2 3">
    <name type="scientific">Microbacterium saperdae</name>
    <dbReference type="NCBI Taxonomy" id="69368"/>
    <lineage>
        <taxon>Bacteria</taxon>
        <taxon>Bacillati</taxon>
        <taxon>Actinomycetota</taxon>
        <taxon>Actinomycetes</taxon>
        <taxon>Micrococcales</taxon>
        <taxon>Microbacteriaceae</taxon>
        <taxon>Microbacterium</taxon>
    </lineage>
</organism>
<evidence type="ECO:0000313" key="2">
    <source>
        <dbReference type="EMBL" id="TQL84704.1"/>
    </source>
</evidence>
<gene>
    <name evidence="2" type="ORF">FB560_0295</name>
</gene>
<sequence>MTVTAAQGEGADGLAQTGGELLVSAVWIALAALALGGLLLTRRRMRQQ</sequence>
<dbReference type="Proteomes" id="UP000317209">
    <property type="component" value="Unassembled WGS sequence"/>
</dbReference>
<evidence type="ECO:0000256" key="1">
    <source>
        <dbReference type="SAM" id="Phobius"/>
    </source>
</evidence>